<reference evidence="2" key="1">
    <citation type="submission" date="2020-11" db="EMBL/GenBank/DDBJ databases">
        <title>Nocardioides sp. nov., isolated from Soil of Cynanchum wilfordii Hemsley rhizosphere.</title>
        <authorList>
            <person name="Lee J.-S."/>
            <person name="Suh M.K."/>
            <person name="Kim J.-S."/>
        </authorList>
    </citation>
    <scope>NUCLEOTIDE SEQUENCE</scope>
    <source>
        <strain evidence="2">KCTC 19275</strain>
    </source>
</reference>
<dbReference type="PANTHER" id="PTHR35585:SF1">
    <property type="entry name" value="HHE DOMAIN PROTEIN (AFU_ORTHOLOGUE AFUA_4G00730)"/>
    <property type="match status" value="1"/>
</dbReference>
<sequence>MTAIDLGRPVSGDVVELILEDHRRFEALLRDLRDSTSDRDAVRRAFATLHVAHAEAEEKHVYPKLRRTDAITGHEAEHGEEEHAEGHQTLLAVLELKGTDTQAFDDAVEELAELVNHHLTEEELTILNPAREEVGERVREELGEAFAIERNRQIDDGCGTLTNVRRIVAAARKAGVLDGEEDEGGDESGED</sequence>
<proteinExistence type="predicted"/>
<name>A0A930YJ76_9ACTN</name>
<evidence type="ECO:0000313" key="3">
    <source>
        <dbReference type="Proteomes" id="UP000640489"/>
    </source>
</evidence>
<organism evidence="2 3">
    <name type="scientific">Nocardioides islandensis</name>
    <dbReference type="NCBI Taxonomy" id="433663"/>
    <lineage>
        <taxon>Bacteria</taxon>
        <taxon>Bacillati</taxon>
        <taxon>Actinomycetota</taxon>
        <taxon>Actinomycetes</taxon>
        <taxon>Propionibacteriales</taxon>
        <taxon>Nocardioidaceae</taxon>
        <taxon>Nocardioides</taxon>
    </lineage>
</organism>
<dbReference type="Gene3D" id="1.20.120.520">
    <property type="entry name" value="nmb1532 protein domain like"/>
    <property type="match status" value="1"/>
</dbReference>
<evidence type="ECO:0000313" key="2">
    <source>
        <dbReference type="EMBL" id="MBF4764744.1"/>
    </source>
</evidence>
<dbReference type="PANTHER" id="PTHR35585">
    <property type="entry name" value="HHE DOMAIN PROTEIN (AFU_ORTHOLOGUE AFUA_4G00730)"/>
    <property type="match status" value="1"/>
</dbReference>
<dbReference type="Pfam" id="PF01814">
    <property type="entry name" value="Hemerythrin"/>
    <property type="match status" value="1"/>
</dbReference>
<keyword evidence="3" id="KW-1185">Reference proteome</keyword>
<gene>
    <name evidence="2" type="ORF">ISU07_16550</name>
</gene>
<dbReference type="AlphaFoldDB" id="A0A930YJ76"/>
<accession>A0A930YJ76</accession>
<dbReference type="RefSeq" id="WP_194707938.1">
    <property type="nucleotide sequence ID" value="NZ_JADKPN010000011.1"/>
</dbReference>
<comment type="caution">
    <text evidence="2">The sequence shown here is derived from an EMBL/GenBank/DDBJ whole genome shotgun (WGS) entry which is preliminary data.</text>
</comment>
<dbReference type="InterPro" id="IPR012312">
    <property type="entry name" value="Hemerythrin-like"/>
</dbReference>
<feature type="domain" description="Hemerythrin-like" evidence="1">
    <location>
        <begin position="14"/>
        <end position="126"/>
    </location>
</feature>
<dbReference type="EMBL" id="JADKPN010000011">
    <property type="protein sequence ID" value="MBF4764744.1"/>
    <property type="molecule type" value="Genomic_DNA"/>
</dbReference>
<evidence type="ECO:0000259" key="1">
    <source>
        <dbReference type="Pfam" id="PF01814"/>
    </source>
</evidence>
<protein>
    <submittedName>
        <fullName evidence="2">Hemerythrin domain-containing protein</fullName>
    </submittedName>
</protein>
<dbReference type="Proteomes" id="UP000640489">
    <property type="component" value="Unassembled WGS sequence"/>
</dbReference>